<dbReference type="EMBL" id="CAUYUJ010019563">
    <property type="protein sequence ID" value="CAK0892105.1"/>
    <property type="molecule type" value="Genomic_DNA"/>
</dbReference>
<comment type="caution">
    <text evidence="2">The sequence shown here is derived from an EMBL/GenBank/DDBJ whole genome shotgun (WGS) entry which is preliminary data.</text>
</comment>
<protein>
    <submittedName>
        <fullName evidence="2">Uncharacterized protein</fullName>
    </submittedName>
</protein>
<evidence type="ECO:0000313" key="2">
    <source>
        <dbReference type="EMBL" id="CAK0892105.1"/>
    </source>
</evidence>
<keyword evidence="3" id="KW-1185">Reference proteome</keyword>
<feature type="non-terminal residue" evidence="2">
    <location>
        <position position="1"/>
    </location>
</feature>
<evidence type="ECO:0000256" key="1">
    <source>
        <dbReference type="SAM" id="MobiDB-lite"/>
    </source>
</evidence>
<reference evidence="2" key="1">
    <citation type="submission" date="2023-10" db="EMBL/GenBank/DDBJ databases">
        <authorList>
            <person name="Chen Y."/>
            <person name="Shah S."/>
            <person name="Dougan E. K."/>
            <person name="Thang M."/>
            <person name="Chan C."/>
        </authorList>
    </citation>
    <scope>NUCLEOTIDE SEQUENCE [LARGE SCALE GENOMIC DNA]</scope>
</reference>
<proteinExistence type="predicted"/>
<dbReference type="Proteomes" id="UP001189429">
    <property type="component" value="Unassembled WGS sequence"/>
</dbReference>
<name>A0ABN9X2N0_9DINO</name>
<sequence length="231" mass="24813">AQGSASCPGLPSPRLVVAENWRRAICSHPIERLWLNPSPSAEPRSCARSPESFTVGPFGRPSHSPLTMAPTDAPFPSSGVSARRWARVKNTARGVPNRSVDEDEERSARLSLRRAHSDSSIGALHSVCDLSTSASSREGSVVDAAAQRGGRALNEALLWADMEDDEPFLLDWPGSPSAKAAAQHQSHLCGWLPFAGENWGKKPEDHDQHVAGSCRPRSSPWTMLAVADLPG</sequence>
<feature type="region of interest" description="Disordered" evidence="1">
    <location>
        <begin position="38"/>
        <end position="81"/>
    </location>
</feature>
<evidence type="ECO:0000313" key="3">
    <source>
        <dbReference type="Proteomes" id="UP001189429"/>
    </source>
</evidence>
<organism evidence="2 3">
    <name type="scientific">Prorocentrum cordatum</name>
    <dbReference type="NCBI Taxonomy" id="2364126"/>
    <lineage>
        <taxon>Eukaryota</taxon>
        <taxon>Sar</taxon>
        <taxon>Alveolata</taxon>
        <taxon>Dinophyceae</taxon>
        <taxon>Prorocentrales</taxon>
        <taxon>Prorocentraceae</taxon>
        <taxon>Prorocentrum</taxon>
    </lineage>
</organism>
<gene>
    <name evidence="2" type="ORF">PCOR1329_LOCUS71842</name>
</gene>
<accession>A0ABN9X2N0</accession>